<dbReference type="EMBL" id="PHIG01000052">
    <property type="protein sequence ID" value="PJK27992.1"/>
    <property type="molecule type" value="Genomic_DNA"/>
</dbReference>
<keyword evidence="1" id="KW-0560">Oxidoreductase</keyword>
<feature type="domain" description="Luciferase-like" evidence="2">
    <location>
        <begin position="8"/>
        <end position="289"/>
    </location>
</feature>
<evidence type="ECO:0000313" key="3">
    <source>
        <dbReference type="EMBL" id="PJK27992.1"/>
    </source>
</evidence>
<evidence type="ECO:0000256" key="1">
    <source>
        <dbReference type="ARBA" id="ARBA00023002"/>
    </source>
</evidence>
<dbReference type="PANTHER" id="PTHR43244:SF1">
    <property type="entry name" value="5,10-METHYLENETETRAHYDROMETHANOPTERIN REDUCTASE"/>
    <property type="match status" value="1"/>
</dbReference>
<proteinExistence type="predicted"/>
<name>A0A2M9FWZ9_9PROT</name>
<protein>
    <submittedName>
        <fullName evidence="3">LLM class flavin-dependent oxidoreductase</fullName>
    </submittedName>
</protein>
<sequence length="330" mass="35116">METRRSVIVDMAVLADELGYELFSVPEGWGFDSTLVLTEIALKTKRLRPMSGILSVWSRTPGAIAMNAATLYDISGGRYVLGLGASTKALAEGFHGVPFTRPRRKLTATVDEVRRLLAGERADLPEAIETRPLRLGQKPAPGLPIFIAAIGPKTVRDAARHGDGWFPYYVTRDRFAAWAPELREVRRAAGLDPAAFTVLGGPTVSVKDGPAAARQAVAANVAWYITAMGDVYANSLRKQGHARAVEEVIAANPKPSPSKGVVPETAEVLLDQLTAYGDPDRVAAQLARWDARVDVNMIGLAPGAPWDEIEAILEASAPAAASSGVTGDAA</sequence>
<keyword evidence="4" id="KW-1185">Reference proteome</keyword>
<dbReference type="SUPFAM" id="SSF51679">
    <property type="entry name" value="Bacterial luciferase-like"/>
    <property type="match status" value="1"/>
</dbReference>
<dbReference type="InterPro" id="IPR050564">
    <property type="entry name" value="F420-G6PD/mer"/>
</dbReference>
<accession>A0A2M9FWZ9</accession>
<dbReference type="CDD" id="cd01097">
    <property type="entry name" value="Tetrahydromethanopterin_reductase"/>
    <property type="match status" value="1"/>
</dbReference>
<dbReference type="GO" id="GO:0016705">
    <property type="term" value="F:oxidoreductase activity, acting on paired donors, with incorporation or reduction of molecular oxygen"/>
    <property type="evidence" value="ECO:0007669"/>
    <property type="project" value="InterPro"/>
</dbReference>
<dbReference type="InterPro" id="IPR011251">
    <property type="entry name" value="Luciferase-like_dom"/>
</dbReference>
<evidence type="ECO:0000313" key="4">
    <source>
        <dbReference type="Proteomes" id="UP000229498"/>
    </source>
</evidence>
<dbReference type="OrthoDB" id="7239898at2"/>
<gene>
    <name evidence="3" type="ORF">CVT23_19545</name>
</gene>
<reference evidence="3 4" key="1">
    <citation type="submission" date="2017-11" db="EMBL/GenBank/DDBJ databases">
        <title>Draft genome sequence of Rhizobiales bacterium SY3-13.</title>
        <authorList>
            <person name="Sun C."/>
        </authorList>
    </citation>
    <scope>NUCLEOTIDE SEQUENCE [LARGE SCALE GENOMIC DNA]</scope>
    <source>
        <strain evidence="3 4">SY3-13</strain>
    </source>
</reference>
<comment type="caution">
    <text evidence="3">The sequence shown here is derived from an EMBL/GenBank/DDBJ whole genome shotgun (WGS) entry which is preliminary data.</text>
</comment>
<dbReference type="AlphaFoldDB" id="A0A2M9FWZ9"/>
<dbReference type="Proteomes" id="UP000229498">
    <property type="component" value="Unassembled WGS sequence"/>
</dbReference>
<organism evidence="3 4">
    <name type="scientific">Minwuia thermotolerans</name>
    <dbReference type="NCBI Taxonomy" id="2056226"/>
    <lineage>
        <taxon>Bacteria</taxon>
        <taxon>Pseudomonadati</taxon>
        <taxon>Pseudomonadota</taxon>
        <taxon>Alphaproteobacteria</taxon>
        <taxon>Minwuiales</taxon>
        <taxon>Minwuiaceae</taxon>
        <taxon>Minwuia</taxon>
    </lineage>
</organism>
<dbReference type="Pfam" id="PF00296">
    <property type="entry name" value="Bac_luciferase"/>
    <property type="match status" value="1"/>
</dbReference>
<dbReference type="PANTHER" id="PTHR43244">
    <property type="match status" value="1"/>
</dbReference>
<dbReference type="InterPro" id="IPR036661">
    <property type="entry name" value="Luciferase-like_sf"/>
</dbReference>
<dbReference type="Gene3D" id="3.20.20.30">
    <property type="entry name" value="Luciferase-like domain"/>
    <property type="match status" value="1"/>
</dbReference>
<evidence type="ECO:0000259" key="2">
    <source>
        <dbReference type="Pfam" id="PF00296"/>
    </source>
</evidence>